<dbReference type="GO" id="GO:0016787">
    <property type="term" value="F:hydrolase activity"/>
    <property type="evidence" value="ECO:0007669"/>
    <property type="project" value="UniProtKB-KW"/>
</dbReference>
<organism evidence="9 10">
    <name type="scientific">Candidatus Desulfatibia profunda</name>
    <dbReference type="NCBI Taxonomy" id="2841695"/>
    <lineage>
        <taxon>Bacteria</taxon>
        <taxon>Pseudomonadati</taxon>
        <taxon>Thermodesulfobacteriota</taxon>
        <taxon>Desulfobacteria</taxon>
        <taxon>Desulfobacterales</taxon>
        <taxon>Desulfobacterales incertae sedis</taxon>
        <taxon>Candidatus Desulfatibia</taxon>
    </lineage>
</organism>
<evidence type="ECO:0000256" key="2">
    <source>
        <dbReference type="ARBA" id="ARBA00022649"/>
    </source>
</evidence>
<dbReference type="PANTHER" id="PTHR33653">
    <property type="entry name" value="RIBONUCLEASE VAPC2"/>
    <property type="match status" value="1"/>
</dbReference>
<dbReference type="SUPFAM" id="SSF88723">
    <property type="entry name" value="PIN domain-like"/>
    <property type="match status" value="1"/>
</dbReference>
<dbReference type="CDD" id="cd18741">
    <property type="entry name" value="PIN_VapC4-5_FitB-like"/>
    <property type="match status" value="1"/>
</dbReference>
<dbReference type="InterPro" id="IPR029060">
    <property type="entry name" value="PIN-like_dom_sf"/>
</dbReference>
<evidence type="ECO:0000256" key="4">
    <source>
        <dbReference type="ARBA" id="ARBA00022723"/>
    </source>
</evidence>
<comment type="cofactor">
    <cofactor evidence="1">
        <name>Mg(2+)</name>
        <dbReference type="ChEBI" id="CHEBI:18420"/>
    </cofactor>
</comment>
<dbReference type="Proteomes" id="UP000603434">
    <property type="component" value="Unassembled WGS sequence"/>
</dbReference>
<dbReference type="GO" id="GO:0004518">
    <property type="term" value="F:nuclease activity"/>
    <property type="evidence" value="ECO:0007669"/>
    <property type="project" value="UniProtKB-KW"/>
</dbReference>
<proteinExistence type="inferred from homology"/>
<name>A0A8J6NYP9_9BACT</name>
<dbReference type="PANTHER" id="PTHR33653:SF1">
    <property type="entry name" value="RIBONUCLEASE VAPC2"/>
    <property type="match status" value="1"/>
</dbReference>
<accession>A0A8J6NYP9</accession>
<evidence type="ECO:0000256" key="5">
    <source>
        <dbReference type="ARBA" id="ARBA00022801"/>
    </source>
</evidence>
<dbReference type="InterPro" id="IPR002716">
    <property type="entry name" value="PIN_dom"/>
</dbReference>
<keyword evidence="4" id="KW-0479">Metal-binding</keyword>
<dbReference type="GO" id="GO:0046872">
    <property type="term" value="F:metal ion binding"/>
    <property type="evidence" value="ECO:0007669"/>
    <property type="project" value="UniProtKB-KW"/>
</dbReference>
<comment type="similarity">
    <text evidence="7">Belongs to the PINc/VapC protein family.</text>
</comment>
<evidence type="ECO:0000256" key="3">
    <source>
        <dbReference type="ARBA" id="ARBA00022722"/>
    </source>
</evidence>
<sequence length="125" mass="14419">MLIDTDVLIWYMKGNEKAYNAIENSENFFISVVTYMELVQGMRNTTELNTLRKALNVWNAKILYISEEISVKAMFFVEQHYLSHSIQLADSLIGATAIAYGLPILTGNDKHYKILKNLKLKKFRP</sequence>
<reference evidence="9 10" key="1">
    <citation type="submission" date="2020-08" db="EMBL/GenBank/DDBJ databases">
        <title>Bridging the membrane lipid divide: bacteria of the FCB group superphylum have the potential to synthesize archaeal ether lipids.</title>
        <authorList>
            <person name="Villanueva L."/>
            <person name="Von Meijenfeldt F.A.B."/>
            <person name="Westbye A.B."/>
            <person name="Yadav S."/>
            <person name="Hopmans E.C."/>
            <person name="Dutilh B.E."/>
            <person name="Sinninghe Damste J.S."/>
        </authorList>
    </citation>
    <scope>NUCLEOTIDE SEQUENCE [LARGE SCALE GENOMIC DNA]</scope>
    <source>
        <strain evidence="9">NIOZ-UU30</strain>
    </source>
</reference>
<evidence type="ECO:0000313" key="10">
    <source>
        <dbReference type="Proteomes" id="UP000603434"/>
    </source>
</evidence>
<gene>
    <name evidence="9" type="ORF">H8E23_14120</name>
</gene>
<evidence type="ECO:0000313" key="9">
    <source>
        <dbReference type="EMBL" id="MBC8362523.1"/>
    </source>
</evidence>
<evidence type="ECO:0000256" key="6">
    <source>
        <dbReference type="ARBA" id="ARBA00022842"/>
    </source>
</evidence>
<protein>
    <submittedName>
        <fullName evidence="9">Type II toxin-antitoxin system VapC family toxin</fullName>
    </submittedName>
</protein>
<comment type="caution">
    <text evidence="9">The sequence shown here is derived from an EMBL/GenBank/DDBJ whole genome shotgun (WGS) entry which is preliminary data.</text>
</comment>
<feature type="domain" description="PIN" evidence="8">
    <location>
        <begin position="1"/>
        <end position="114"/>
    </location>
</feature>
<keyword evidence="3" id="KW-0540">Nuclease</keyword>
<dbReference type="Gene3D" id="3.40.50.1010">
    <property type="entry name" value="5'-nuclease"/>
    <property type="match status" value="1"/>
</dbReference>
<keyword evidence="6" id="KW-0460">Magnesium</keyword>
<evidence type="ECO:0000256" key="7">
    <source>
        <dbReference type="ARBA" id="ARBA00038093"/>
    </source>
</evidence>
<dbReference type="InterPro" id="IPR050556">
    <property type="entry name" value="Type_II_TA_system_RNase"/>
</dbReference>
<evidence type="ECO:0000256" key="1">
    <source>
        <dbReference type="ARBA" id="ARBA00001946"/>
    </source>
</evidence>
<keyword evidence="2" id="KW-1277">Toxin-antitoxin system</keyword>
<dbReference type="EMBL" id="JACNJH010000199">
    <property type="protein sequence ID" value="MBC8362523.1"/>
    <property type="molecule type" value="Genomic_DNA"/>
</dbReference>
<dbReference type="AlphaFoldDB" id="A0A8J6NYP9"/>
<evidence type="ECO:0000259" key="8">
    <source>
        <dbReference type="Pfam" id="PF01850"/>
    </source>
</evidence>
<keyword evidence="5" id="KW-0378">Hydrolase</keyword>
<dbReference type="Pfam" id="PF01850">
    <property type="entry name" value="PIN"/>
    <property type="match status" value="1"/>
</dbReference>